<dbReference type="Gene3D" id="3.40.50.150">
    <property type="entry name" value="Vaccinia Virus protein VP39"/>
    <property type="match status" value="1"/>
</dbReference>
<keyword evidence="7" id="KW-1185">Reference proteome</keyword>
<dbReference type="InterPro" id="IPR016461">
    <property type="entry name" value="COMT-like"/>
</dbReference>
<accession>A0A6A5YH20</accession>
<dbReference type="Gene3D" id="1.10.10.10">
    <property type="entry name" value="Winged helix-like DNA-binding domain superfamily/Winged helix DNA-binding domain"/>
    <property type="match status" value="1"/>
</dbReference>
<keyword evidence="1 6" id="KW-0489">Methyltransferase</keyword>
<dbReference type="PANTHER" id="PTHR43712:SF5">
    <property type="entry name" value="O-METHYLTRANSFERASE ASQN-RELATED"/>
    <property type="match status" value="1"/>
</dbReference>
<dbReference type="PROSITE" id="PS51683">
    <property type="entry name" value="SAM_OMT_II"/>
    <property type="match status" value="1"/>
</dbReference>
<keyword evidence="2 6" id="KW-0808">Transferase</keyword>
<dbReference type="InterPro" id="IPR036390">
    <property type="entry name" value="WH_DNA-bd_sf"/>
</dbReference>
<evidence type="ECO:0000313" key="6">
    <source>
        <dbReference type="EMBL" id="KAF2106335.1"/>
    </source>
</evidence>
<sequence>MTSLGQHIADLSAELQQCRTESTNDSPKMMACEEALQDALDEMRATVTPPARWWQSMIMTPADSAAIQVAFKAKVFEHIPQNSPIDIRQLSNLAQVPENNLVRVLRLLVLNRILAEPKPGHFAHTPLSLAAKTSQASKGAGFLYSMFSRAGAGLAEAINSPREGYTAWEAAFGTPVYQFFENNPTEREQFGTALATLAAPEMEDLAAIFPWGSLGKLVDVGGGAGHVATTLARQYPELRIINQDLPGVIEDCKQAVAKLPLDDFESEVFSRIDFEPHNFYDLQPESDADGYLLRQCLHNNSDTDCVKVLKALVPGLLTPGARLLINETVLGEETAGSNQKAKRLHQKDLMAMTIGAKERTRAEFLSLLKAADERYEIDRIYIGKGDLALLSAKLTVPP</sequence>
<dbReference type="GO" id="GO:0008171">
    <property type="term" value="F:O-methyltransferase activity"/>
    <property type="evidence" value="ECO:0007669"/>
    <property type="project" value="InterPro"/>
</dbReference>
<dbReference type="InterPro" id="IPR029063">
    <property type="entry name" value="SAM-dependent_MTases_sf"/>
</dbReference>
<dbReference type="InterPro" id="IPR036388">
    <property type="entry name" value="WH-like_DNA-bd_sf"/>
</dbReference>
<dbReference type="EMBL" id="ML977363">
    <property type="protein sequence ID" value="KAF2106335.1"/>
    <property type="molecule type" value="Genomic_DNA"/>
</dbReference>
<evidence type="ECO:0000313" key="7">
    <source>
        <dbReference type="Proteomes" id="UP000799770"/>
    </source>
</evidence>
<dbReference type="Proteomes" id="UP000799770">
    <property type="component" value="Unassembled WGS sequence"/>
</dbReference>
<evidence type="ECO:0000256" key="3">
    <source>
        <dbReference type="ARBA" id="ARBA00022691"/>
    </source>
</evidence>
<organism evidence="6 7">
    <name type="scientific">Lophiotrema nucula</name>
    <dbReference type="NCBI Taxonomy" id="690887"/>
    <lineage>
        <taxon>Eukaryota</taxon>
        <taxon>Fungi</taxon>
        <taxon>Dikarya</taxon>
        <taxon>Ascomycota</taxon>
        <taxon>Pezizomycotina</taxon>
        <taxon>Dothideomycetes</taxon>
        <taxon>Pleosporomycetidae</taxon>
        <taxon>Pleosporales</taxon>
        <taxon>Lophiotremataceae</taxon>
        <taxon>Lophiotrema</taxon>
    </lineage>
</organism>
<dbReference type="PANTHER" id="PTHR43712">
    <property type="entry name" value="PUTATIVE (AFU_ORTHOLOGUE AFUA_4G14580)-RELATED"/>
    <property type="match status" value="1"/>
</dbReference>
<dbReference type="OrthoDB" id="2410195at2759"/>
<dbReference type="SUPFAM" id="SSF46785">
    <property type="entry name" value="Winged helix' DNA-binding domain"/>
    <property type="match status" value="1"/>
</dbReference>
<dbReference type="Pfam" id="PF00891">
    <property type="entry name" value="Methyltransf_2"/>
    <property type="match status" value="1"/>
</dbReference>
<evidence type="ECO:0000256" key="2">
    <source>
        <dbReference type="ARBA" id="ARBA00022679"/>
    </source>
</evidence>
<evidence type="ECO:0000256" key="1">
    <source>
        <dbReference type="ARBA" id="ARBA00022603"/>
    </source>
</evidence>
<protein>
    <submittedName>
        <fullName evidence="6">O-methyltransferase-domain-containing protein</fullName>
    </submittedName>
</protein>
<reference evidence="6" key="1">
    <citation type="journal article" date="2020" name="Stud. Mycol.">
        <title>101 Dothideomycetes genomes: a test case for predicting lifestyles and emergence of pathogens.</title>
        <authorList>
            <person name="Haridas S."/>
            <person name="Albert R."/>
            <person name="Binder M."/>
            <person name="Bloem J."/>
            <person name="Labutti K."/>
            <person name="Salamov A."/>
            <person name="Andreopoulos B."/>
            <person name="Baker S."/>
            <person name="Barry K."/>
            <person name="Bills G."/>
            <person name="Bluhm B."/>
            <person name="Cannon C."/>
            <person name="Castanera R."/>
            <person name="Culley D."/>
            <person name="Daum C."/>
            <person name="Ezra D."/>
            <person name="Gonzalez J."/>
            <person name="Henrissat B."/>
            <person name="Kuo A."/>
            <person name="Liang C."/>
            <person name="Lipzen A."/>
            <person name="Lutzoni F."/>
            <person name="Magnuson J."/>
            <person name="Mondo S."/>
            <person name="Nolan M."/>
            <person name="Ohm R."/>
            <person name="Pangilinan J."/>
            <person name="Park H.-J."/>
            <person name="Ramirez L."/>
            <person name="Alfaro M."/>
            <person name="Sun H."/>
            <person name="Tritt A."/>
            <person name="Yoshinaga Y."/>
            <person name="Zwiers L.-H."/>
            <person name="Turgeon B."/>
            <person name="Goodwin S."/>
            <person name="Spatafora J."/>
            <person name="Crous P."/>
            <person name="Grigoriev I."/>
        </authorList>
    </citation>
    <scope>NUCLEOTIDE SEQUENCE</scope>
    <source>
        <strain evidence="6">CBS 627.86</strain>
    </source>
</reference>
<gene>
    <name evidence="6" type="ORF">BDV96DRAFT_654723</name>
</gene>
<dbReference type="InterPro" id="IPR001077">
    <property type="entry name" value="COMT_C"/>
</dbReference>
<name>A0A6A5YH20_9PLEO</name>
<evidence type="ECO:0000259" key="5">
    <source>
        <dbReference type="Pfam" id="PF08100"/>
    </source>
</evidence>
<dbReference type="InterPro" id="IPR012967">
    <property type="entry name" value="COMT_dimerisation"/>
</dbReference>
<evidence type="ECO:0000259" key="4">
    <source>
        <dbReference type="Pfam" id="PF00891"/>
    </source>
</evidence>
<feature type="domain" description="O-methyltransferase dimerisation" evidence="5">
    <location>
        <begin position="63"/>
        <end position="128"/>
    </location>
</feature>
<proteinExistence type="predicted"/>
<keyword evidence="3" id="KW-0949">S-adenosyl-L-methionine</keyword>
<dbReference type="Pfam" id="PF08100">
    <property type="entry name" value="Dimerisation"/>
    <property type="match status" value="1"/>
</dbReference>
<dbReference type="AlphaFoldDB" id="A0A6A5YH20"/>
<dbReference type="GO" id="GO:0032259">
    <property type="term" value="P:methylation"/>
    <property type="evidence" value="ECO:0007669"/>
    <property type="project" value="UniProtKB-KW"/>
</dbReference>
<dbReference type="SUPFAM" id="SSF53335">
    <property type="entry name" value="S-adenosyl-L-methionine-dependent methyltransferases"/>
    <property type="match status" value="1"/>
</dbReference>
<feature type="domain" description="O-methyltransferase C-terminal" evidence="4">
    <location>
        <begin position="154"/>
        <end position="371"/>
    </location>
</feature>